<dbReference type="InterPro" id="IPR006037">
    <property type="entry name" value="RCK_C"/>
</dbReference>
<protein>
    <submittedName>
        <fullName evidence="3">Trk system potassium uptake protein TrkA</fullName>
    </submittedName>
</protein>
<evidence type="ECO:0000259" key="1">
    <source>
        <dbReference type="PROSITE" id="PS51201"/>
    </source>
</evidence>
<evidence type="ECO:0000313" key="3">
    <source>
        <dbReference type="EMBL" id="SFB07599.1"/>
    </source>
</evidence>
<dbReference type="Gene3D" id="3.40.50.720">
    <property type="entry name" value="NAD(P)-binding Rossmann-like Domain"/>
    <property type="match status" value="1"/>
</dbReference>
<dbReference type="GO" id="GO:0008324">
    <property type="term" value="F:monoatomic cation transmembrane transporter activity"/>
    <property type="evidence" value="ECO:0007669"/>
    <property type="project" value="InterPro"/>
</dbReference>
<feature type="domain" description="RCK C-terminal" evidence="2">
    <location>
        <begin position="140"/>
        <end position="224"/>
    </location>
</feature>
<evidence type="ECO:0000313" key="4">
    <source>
        <dbReference type="Proteomes" id="UP000198642"/>
    </source>
</evidence>
<dbReference type="InterPro" id="IPR050721">
    <property type="entry name" value="Trk_Ktr_HKT_K-transport"/>
</dbReference>
<dbReference type="Pfam" id="PF02080">
    <property type="entry name" value="TrkA_C"/>
    <property type="match status" value="1"/>
</dbReference>
<gene>
    <name evidence="3" type="ORF">SAMN04488072_106216</name>
</gene>
<organism evidence="3 4">
    <name type="scientific">Lentibacillus halodurans</name>
    <dbReference type="NCBI Taxonomy" id="237679"/>
    <lineage>
        <taxon>Bacteria</taxon>
        <taxon>Bacillati</taxon>
        <taxon>Bacillota</taxon>
        <taxon>Bacilli</taxon>
        <taxon>Bacillales</taxon>
        <taxon>Bacillaceae</taxon>
        <taxon>Lentibacillus</taxon>
    </lineage>
</organism>
<dbReference type="InterPro" id="IPR036721">
    <property type="entry name" value="RCK_C_sf"/>
</dbReference>
<accession>A0A1I0Y2K6</accession>
<evidence type="ECO:0000259" key="2">
    <source>
        <dbReference type="PROSITE" id="PS51202"/>
    </source>
</evidence>
<dbReference type="Proteomes" id="UP000198642">
    <property type="component" value="Unassembled WGS sequence"/>
</dbReference>
<dbReference type="Gene3D" id="3.30.70.1450">
    <property type="entry name" value="Regulator of K+ conductance, C-terminal domain"/>
    <property type="match status" value="1"/>
</dbReference>
<reference evidence="3 4" key="1">
    <citation type="submission" date="2016-10" db="EMBL/GenBank/DDBJ databases">
        <authorList>
            <person name="de Groot N.N."/>
        </authorList>
    </citation>
    <scope>NUCLEOTIDE SEQUENCE [LARGE SCALE GENOMIC DNA]</scope>
    <source>
        <strain evidence="3 4">CGMCC 1.3702</strain>
    </source>
</reference>
<feature type="domain" description="RCK N-terminal" evidence="1">
    <location>
        <begin position="7"/>
        <end position="123"/>
    </location>
</feature>
<dbReference type="STRING" id="237679.SAMN04488072_106216"/>
<dbReference type="InterPro" id="IPR003148">
    <property type="entry name" value="RCK_N"/>
</dbReference>
<dbReference type="PROSITE" id="PS51201">
    <property type="entry name" value="RCK_N"/>
    <property type="match status" value="1"/>
</dbReference>
<sequence>MGQEKTRKEFAVIGLGRFGGNLCKELADIGVDVLALDKNMERVQEFSSIVSHAAELDAIDEDSLEQVGISNFNYVIISFGENQQSSILATLILKEMGIDHVWVKAQNEYHEKVLKKIGADKIIHPERDMAVRIANNVVSDKVTDYIELSDEYSIVEIKASKKISGKTLSELDIQNNYNCNVVAVKRSSTNIIVSPPPETEIFRTDILVTIGSNSNLNRFENEVV</sequence>
<dbReference type="Pfam" id="PF02254">
    <property type="entry name" value="TrkA_N"/>
    <property type="match status" value="1"/>
</dbReference>
<dbReference type="PANTHER" id="PTHR43833:SF7">
    <property type="entry name" value="KTR SYSTEM POTASSIUM UPTAKE PROTEIN C"/>
    <property type="match status" value="1"/>
</dbReference>
<dbReference type="OrthoDB" id="9776294at2"/>
<dbReference type="AlphaFoldDB" id="A0A1I0Y2K6"/>
<dbReference type="EMBL" id="FOJW01000006">
    <property type="protein sequence ID" value="SFB07599.1"/>
    <property type="molecule type" value="Genomic_DNA"/>
</dbReference>
<dbReference type="GO" id="GO:0006813">
    <property type="term" value="P:potassium ion transport"/>
    <property type="evidence" value="ECO:0007669"/>
    <property type="project" value="InterPro"/>
</dbReference>
<dbReference type="InterPro" id="IPR036291">
    <property type="entry name" value="NAD(P)-bd_dom_sf"/>
</dbReference>
<dbReference type="PANTHER" id="PTHR43833">
    <property type="entry name" value="POTASSIUM CHANNEL PROTEIN 2-RELATED-RELATED"/>
    <property type="match status" value="1"/>
</dbReference>
<dbReference type="SUPFAM" id="SSF116726">
    <property type="entry name" value="TrkA C-terminal domain-like"/>
    <property type="match status" value="1"/>
</dbReference>
<dbReference type="RefSeq" id="WP_090236913.1">
    <property type="nucleotide sequence ID" value="NZ_FOJW01000006.1"/>
</dbReference>
<name>A0A1I0Y2K6_9BACI</name>
<proteinExistence type="predicted"/>
<dbReference type="PROSITE" id="PS51202">
    <property type="entry name" value="RCK_C"/>
    <property type="match status" value="1"/>
</dbReference>
<keyword evidence="4" id="KW-1185">Reference proteome</keyword>
<dbReference type="SUPFAM" id="SSF51735">
    <property type="entry name" value="NAD(P)-binding Rossmann-fold domains"/>
    <property type="match status" value="1"/>
</dbReference>